<reference evidence="4" key="2">
    <citation type="submission" date="2013-12" db="EMBL/GenBank/DDBJ databases">
        <authorList>
            <person name="Yu Y."/>
            <person name="Lee S."/>
            <person name="de Baynast K."/>
            <person name="Wissotski M."/>
            <person name="Liu L."/>
            <person name="Talag J."/>
            <person name="Goicoechea J."/>
            <person name="Angelova A."/>
            <person name="Jetty R."/>
            <person name="Kudrna D."/>
            <person name="Golser W."/>
            <person name="Rivera L."/>
            <person name="Zhang J."/>
            <person name="Wing R."/>
        </authorList>
    </citation>
    <scope>NUCLEOTIDE SEQUENCE</scope>
</reference>
<organism evidence="3 4">
    <name type="scientific">Leersia perrieri</name>
    <dbReference type="NCBI Taxonomy" id="77586"/>
    <lineage>
        <taxon>Eukaryota</taxon>
        <taxon>Viridiplantae</taxon>
        <taxon>Streptophyta</taxon>
        <taxon>Embryophyta</taxon>
        <taxon>Tracheophyta</taxon>
        <taxon>Spermatophyta</taxon>
        <taxon>Magnoliopsida</taxon>
        <taxon>Liliopsida</taxon>
        <taxon>Poales</taxon>
        <taxon>Poaceae</taxon>
        <taxon>BOP clade</taxon>
        <taxon>Oryzoideae</taxon>
        <taxon>Oryzeae</taxon>
        <taxon>Oryzinae</taxon>
        <taxon>Leersia</taxon>
    </lineage>
</organism>
<proteinExistence type="predicted"/>
<keyword evidence="4" id="KW-1185">Reference proteome</keyword>
<dbReference type="eggNOG" id="ENOG502SB42">
    <property type="taxonomic scope" value="Eukaryota"/>
</dbReference>
<accession>A0A0D9X4W8</accession>
<name>A0A0D9X4W8_9ORYZ</name>
<evidence type="ECO:0000313" key="3">
    <source>
        <dbReference type="EnsemblPlants" id="LPERR08G04380.1"/>
    </source>
</evidence>
<dbReference type="HOGENOM" id="CLU_014546_7_2_1"/>
<dbReference type="Gene3D" id="3.30.559.10">
    <property type="entry name" value="Chloramphenicol acetyltransferase-like domain"/>
    <property type="match status" value="2"/>
</dbReference>
<evidence type="ECO:0000256" key="1">
    <source>
        <dbReference type="ARBA" id="ARBA00022679"/>
    </source>
</evidence>
<dbReference type="GO" id="GO:0050734">
    <property type="term" value="F:hydroxycinnamoyltransferase activity"/>
    <property type="evidence" value="ECO:0007669"/>
    <property type="project" value="UniProtKB-ARBA"/>
</dbReference>
<dbReference type="AlphaFoldDB" id="A0A0D9X4W8"/>
<dbReference type="PANTHER" id="PTHR31625">
    <property type="match status" value="1"/>
</dbReference>
<dbReference type="InterPro" id="IPR023213">
    <property type="entry name" value="CAT-like_dom_sf"/>
</dbReference>
<dbReference type="InterPro" id="IPR051504">
    <property type="entry name" value="Plant_metabolite_acyltrans"/>
</dbReference>
<sequence>MGEAAAAVSGESAGVRVLAVSRVTPSPPPPTPERVKLSLFDAPWVVLPPIQRVFLYETASPAPSPPAFDVAVERLKRSLAATLSLFLPLAGMLTYVADTGDVVVDCAGAGGVAFVEAEAAGFDAGPLAGDEAHDVAAFVALVPELDARVLPAPVLAVQATRLAGGIAVGVSVHHAVADGRAVWGFMEAWSTAAKVGTSPPVTKGIAAPHYGREAAIPHPADGGERARQLLKLVAPNLPVASGQHDFSQRFRLDRRTFHLDAASIHSLKRRINAAIAAESPKPKPKPVSTFVALAAISWTAFVRAKSLAAGEDTYLAFLADMRTRLNPPVADGYLGNCVKIILAKCADAADLAADAGERGIAAAAMAVQAAVAEMEAAAAAATEGMDREAVERMMRLPYHRLANVAASPRFMAYEAADFGWGSPARVELVSMNHDGEIVLVGGRRDGEVQLSVSIDPAQVDAFKAHLLG</sequence>
<reference evidence="3" key="3">
    <citation type="submission" date="2015-04" db="UniProtKB">
        <authorList>
            <consortium name="EnsemblPlants"/>
        </authorList>
    </citation>
    <scope>IDENTIFICATION</scope>
</reference>
<dbReference type="Pfam" id="PF02458">
    <property type="entry name" value="Transferase"/>
    <property type="match status" value="1"/>
</dbReference>
<dbReference type="Proteomes" id="UP000032180">
    <property type="component" value="Chromosome 8"/>
</dbReference>
<evidence type="ECO:0000313" key="4">
    <source>
        <dbReference type="Proteomes" id="UP000032180"/>
    </source>
</evidence>
<keyword evidence="2" id="KW-0012">Acyltransferase</keyword>
<protein>
    <submittedName>
        <fullName evidence="3">Uncharacterized protein</fullName>
    </submittedName>
</protein>
<evidence type="ECO:0000256" key="2">
    <source>
        <dbReference type="ARBA" id="ARBA00023315"/>
    </source>
</evidence>
<dbReference type="Gramene" id="LPERR08G04380.1">
    <property type="protein sequence ID" value="LPERR08G04380.1"/>
    <property type="gene ID" value="LPERR08G04380"/>
</dbReference>
<keyword evidence="1" id="KW-0808">Transferase</keyword>
<reference evidence="3 4" key="1">
    <citation type="submission" date="2012-08" db="EMBL/GenBank/DDBJ databases">
        <title>Oryza genome evolution.</title>
        <authorList>
            <person name="Wing R.A."/>
        </authorList>
    </citation>
    <scope>NUCLEOTIDE SEQUENCE</scope>
</reference>
<dbReference type="EnsemblPlants" id="LPERR08G04380.1">
    <property type="protein sequence ID" value="LPERR08G04380.1"/>
    <property type="gene ID" value="LPERR08G04380"/>
</dbReference>